<evidence type="ECO:0000256" key="7">
    <source>
        <dbReference type="SAM" id="MobiDB-lite"/>
    </source>
</evidence>
<organism evidence="10 11">
    <name type="scientific">Aspergillus keveii</name>
    <dbReference type="NCBI Taxonomy" id="714993"/>
    <lineage>
        <taxon>Eukaryota</taxon>
        <taxon>Fungi</taxon>
        <taxon>Dikarya</taxon>
        <taxon>Ascomycota</taxon>
        <taxon>Pezizomycotina</taxon>
        <taxon>Eurotiomycetes</taxon>
        <taxon>Eurotiomycetidae</taxon>
        <taxon>Eurotiales</taxon>
        <taxon>Aspergillaceae</taxon>
        <taxon>Aspergillus</taxon>
        <taxon>Aspergillus subgen. Nidulantes</taxon>
    </lineage>
</organism>
<evidence type="ECO:0000313" key="11">
    <source>
        <dbReference type="Proteomes" id="UP001610563"/>
    </source>
</evidence>
<comment type="similarity">
    <text evidence="1">Belongs to the four-carbon acid sugar kinase family.</text>
</comment>
<feature type="domain" description="Four-carbon acid sugar kinase N-terminal" evidence="8">
    <location>
        <begin position="12"/>
        <end position="221"/>
    </location>
</feature>
<dbReference type="Proteomes" id="UP001610563">
    <property type="component" value="Unassembled WGS sequence"/>
</dbReference>
<evidence type="ECO:0000256" key="5">
    <source>
        <dbReference type="ARBA" id="ARBA00022840"/>
    </source>
</evidence>
<proteinExistence type="inferred from homology"/>
<evidence type="ECO:0000259" key="8">
    <source>
        <dbReference type="Pfam" id="PF07005"/>
    </source>
</evidence>
<dbReference type="InterPro" id="IPR037051">
    <property type="entry name" value="4-carb_acid_sugar_kinase_N_sf"/>
</dbReference>
<keyword evidence="2" id="KW-0808">Transferase</keyword>
<evidence type="ECO:0000256" key="2">
    <source>
        <dbReference type="ARBA" id="ARBA00022679"/>
    </source>
</evidence>
<gene>
    <name evidence="10" type="ORF">BJX66DRAFT_328342</name>
</gene>
<dbReference type="Pfam" id="PF07005">
    <property type="entry name" value="SBD_N"/>
    <property type="match status" value="1"/>
</dbReference>
<feature type="compositionally biased region" description="Basic and acidic residues" evidence="7">
    <location>
        <begin position="390"/>
        <end position="406"/>
    </location>
</feature>
<dbReference type="EMBL" id="JBFTWV010000110">
    <property type="protein sequence ID" value="KAL2786771.1"/>
    <property type="molecule type" value="Genomic_DNA"/>
</dbReference>
<accession>A0ABR4FU23</accession>
<keyword evidence="6" id="KW-0119">Carbohydrate metabolism</keyword>
<evidence type="ECO:0000259" key="9">
    <source>
        <dbReference type="Pfam" id="PF17042"/>
    </source>
</evidence>
<feature type="region of interest" description="Disordered" evidence="7">
    <location>
        <begin position="381"/>
        <end position="406"/>
    </location>
</feature>
<dbReference type="Pfam" id="PF17042">
    <property type="entry name" value="NBD_C"/>
    <property type="match status" value="1"/>
</dbReference>
<comment type="caution">
    <text evidence="10">The sequence shown here is derived from an EMBL/GenBank/DDBJ whole genome shotgun (WGS) entry which is preliminary data.</text>
</comment>
<dbReference type="SUPFAM" id="SSF142764">
    <property type="entry name" value="YgbK-like"/>
    <property type="match status" value="1"/>
</dbReference>
<sequence>MWDIDLLVAEFESDSKGFFILTNSRALPPPEARALVSEALTNVAQAASITDQKFEVVLRSDSTLRGHFLEELESHNDTIGAPDAWIFAPFFEPGGRFTIGDVHYVAEGDSLVPAAETPFAKDRSFGYKSSNLKEYVLEKAGDRFTQKDIISVTLEDIRVGDLDAIATKLLSVPKGGIVIMNAATDQDMLLFCLALLGADEFTVQKAHNLRFGYRTGASFVSSRLGIPRKDPIKPSQLQLAAPNGATQTGGLIVAGSYVPKSSLQLETLIRRRGSALEVLTVDVPGLLAEAASQPDIATTLRNSSALQHIIERTSTALQGGKDVLVMTSRDLVTVDSTPSSTSTTRKLTNLEINTLVAQSLVYILRNLSIRPRYLLAKGGVTSSDAATAGEEQHKAEESVGKKAQEK</sequence>
<evidence type="ECO:0000313" key="10">
    <source>
        <dbReference type="EMBL" id="KAL2786771.1"/>
    </source>
</evidence>
<dbReference type="Gene3D" id="3.40.980.20">
    <property type="entry name" value="Four-carbon acid sugar kinase, nucleotide binding domain"/>
    <property type="match status" value="1"/>
</dbReference>
<evidence type="ECO:0000256" key="3">
    <source>
        <dbReference type="ARBA" id="ARBA00022741"/>
    </source>
</evidence>
<keyword evidence="5" id="KW-0067">ATP-binding</keyword>
<protein>
    <submittedName>
        <fullName evidence="10">Uncharacterized protein</fullName>
    </submittedName>
</protein>
<dbReference type="Gene3D" id="3.40.50.10840">
    <property type="entry name" value="Putative sugar-binding, N-terminal domain"/>
    <property type="match status" value="1"/>
</dbReference>
<keyword evidence="11" id="KW-1185">Reference proteome</keyword>
<evidence type="ECO:0000256" key="1">
    <source>
        <dbReference type="ARBA" id="ARBA00005715"/>
    </source>
</evidence>
<dbReference type="InterPro" id="IPR010737">
    <property type="entry name" value="4-carb_acid_sugar_kinase_N"/>
</dbReference>
<keyword evidence="4" id="KW-0418">Kinase</keyword>
<dbReference type="InterPro" id="IPR042213">
    <property type="entry name" value="NBD_C_sf"/>
</dbReference>
<dbReference type="InterPro" id="IPR031475">
    <property type="entry name" value="NBD_C"/>
</dbReference>
<keyword evidence="3" id="KW-0547">Nucleotide-binding</keyword>
<evidence type="ECO:0000256" key="4">
    <source>
        <dbReference type="ARBA" id="ARBA00022777"/>
    </source>
</evidence>
<evidence type="ECO:0000256" key="6">
    <source>
        <dbReference type="ARBA" id="ARBA00023277"/>
    </source>
</evidence>
<feature type="domain" description="Four-carbon acid sugar kinase nucleotide binding" evidence="9">
    <location>
        <begin position="251"/>
        <end position="388"/>
    </location>
</feature>
<name>A0ABR4FU23_9EURO</name>
<reference evidence="10 11" key="1">
    <citation type="submission" date="2024-07" db="EMBL/GenBank/DDBJ databases">
        <title>Section-level genome sequencing and comparative genomics of Aspergillus sections Usti and Cavernicolus.</title>
        <authorList>
            <consortium name="Lawrence Berkeley National Laboratory"/>
            <person name="Nybo J.L."/>
            <person name="Vesth T.C."/>
            <person name="Theobald S."/>
            <person name="Frisvad J.C."/>
            <person name="Larsen T.O."/>
            <person name="Kjaerboelling I."/>
            <person name="Rothschild-Mancinelli K."/>
            <person name="Lyhne E.K."/>
            <person name="Kogle M.E."/>
            <person name="Barry K."/>
            <person name="Clum A."/>
            <person name="Na H."/>
            <person name="Ledsgaard L."/>
            <person name="Lin J."/>
            <person name="Lipzen A."/>
            <person name="Kuo A."/>
            <person name="Riley R."/>
            <person name="Mondo S."/>
            <person name="Labutti K."/>
            <person name="Haridas S."/>
            <person name="Pangalinan J."/>
            <person name="Salamov A.A."/>
            <person name="Simmons B.A."/>
            <person name="Magnuson J.K."/>
            <person name="Chen J."/>
            <person name="Drula E."/>
            <person name="Henrissat B."/>
            <person name="Wiebenga A."/>
            <person name="Lubbers R.J."/>
            <person name="Gomes A.C."/>
            <person name="Makela M.R."/>
            <person name="Stajich J."/>
            <person name="Grigoriev I.V."/>
            <person name="Mortensen U.H."/>
            <person name="De Vries R.P."/>
            <person name="Baker S.E."/>
            <person name="Andersen M.R."/>
        </authorList>
    </citation>
    <scope>NUCLEOTIDE SEQUENCE [LARGE SCALE GENOMIC DNA]</scope>
    <source>
        <strain evidence="10 11">CBS 209.92</strain>
    </source>
</reference>